<dbReference type="InterPro" id="IPR052907">
    <property type="entry name" value="Beta-lactamase/esterase"/>
</dbReference>
<evidence type="ECO:0000259" key="1">
    <source>
        <dbReference type="Pfam" id="PF00144"/>
    </source>
</evidence>
<organism evidence="2 3">
    <name type="scientific">Actinoplanes ianthinogenes</name>
    <dbReference type="NCBI Taxonomy" id="122358"/>
    <lineage>
        <taxon>Bacteria</taxon>
        <taxon>Bacillati</taxon>
        <taxon>Actinomycetota</taxon>
        <taxon>Actinomycetes</taxon>
        <taxon>Micromonosporales</taxon>
        <taxon>Micromonosporaceae</taxon>
        <taxon>Actinoplanes</taxon>
    </lineage>
</organism>
<gene>
    <name evidence="2" type="ORF">Aiant_06480</name>
</gene>
<dbReference type="Proteomes" id="UP000676967">
    <property type="component" value="Chromosome"/>
</dbReference>
<dbReference type="GO" id="GO:0016787">
    <property type="term" value="F:hydrolase activity"/>
    <property type="evidence" value="ECO:0007669"/>
    <property type="project" value="UniProtKB-KW"/>
</dbReference>
<feature type="domain" description="Beta-lactamase-related" evidence="1">
    <location>
        <begin position="16"/>
        <end position="342"/>
    </location>
</feature>
<name>A0ABM7LL43_9ACTN</name>
<evidence type="ECO:0000313" key="3">
    <source>
        <dbReference type="Proteomes" id="UP000676967"/>
    </source>
</evidence>
<keyword evidence="2" id="KW-0378">Hydrolase</keyword>
<evidence type="ECO:0000313" key="2">
    <source>
        <dbReference type="EMBL" id="BCJ39991.1"/>
    </source>
</evidence>
<sequence>MPEFAAVRDEFAAFVAGEPAGAGSQLAVYWHGVPVVDLSTGDPGALTGVFSVTKGAAFLVAAILVQEGRLDLDAPVRSLPFPLSVRELLGHRSGLIGVDGGFGIEEAADDRVIAARLAGQKPFWEPGTACGYHALTIGALLDAEVRAVTGRSVQEWYATRIREPYALDLWLGLPEELEPRFRPLLPSAEPAPDFDPASLVAVALNTARFDLVAFGNTRRARALGQSSVGGVGNARGVARMYSAAISAVGGRRPLLRPETITEFARSYSLGADLVTWQADHFALGFEDLSATRSYCGPRAIGHGGAAGAAGWADPDTGLAYGYVRRRFGRPDADLDRLAAAVVAAARPGPG</sequence>
<dbReference type="Gene3D" id="3.40.710.10">
    <property type="entry name" value="DD-peptidase/beta-lactamase superfamily"/>
    <property type="match status" value="1"/>
</dbReference>
<dbReference type="PANTHER" id="PTHR43319">
    <property type="entry name" value="BETA-LACTAMASE-RELATED"/>
    <property type="match status" value="1"/>
</dbReference>
<dbReference type="Pfam" id="PF00144">
    <property type="entry name" value="Beta-lactamase"/>
    <property type="match status" value="1"/>
</dbReference>
<accession>A0ABM7LL43</accession>
<dbReference type="EMBL" id="AP023356">
    <property type="protein sequence ID" value="BCJ39991.1"/>
    <property type="molecule type" value="Genomic_DNA"/>
</dbReference>
<dbReference type="PANTHER" id="PTHR43319:SF3">
    <property type="entry name" value="BETA-LACTAMASE-RELATED DOMAIN-CONTAINING PROTEIN"/>
    <property type="match status" value="1"/>
</dbReference>
<keyword evidence="3" id="KW-1185">Reference proteome</keyword>
<proteinExistence type="predicted"/>
<reference evidence="2 3" key="1">
    <citation type="submission" date="2020-08" db="EMBL/GenBank/DDBJ databases">
        <title>Whole genome shotgun sequence of Actinoplanes ianthinogenes NBRC 13996.</title>
        <authorList>
            <person name="Komaki H."/>
            <person name="Tamura T."/>
        </authorList>
    </citation>
    <scope>NUCLEOTIDE SEQUENCE [LARGE SCALE GENOMIC DNA]</scope>
    <source>
        <strain evidence="2 3">NBRC 13996</strain>
    </source>
</reference>
<protein>
    <submittedName>
        <fullName evidence="2">Serine hydrolase</fullName>
    </submittedName>
</protein>
<dbReference type="InterPro" id="IPR012338">
    <property type="entry name" value="Beta-lactam/transpept-like"/>
</dbReference>
<dbReference type="SUPFAM" id="SSF56601">
    <property type="entry name" value="beta-lactamase/transpeptidase-like"/>
    <property type="match status" value="1"/>
</dbReference>
<dbReference type="InterPro" id="IPR001466">
    <property type="entry name" value="Beta-lactam-related"/>
</dbReference>